<dbReference type="GO" id="GO:0045048">
    <property type="term" value="P:protein insertion into ER membrane"/>
    <property type="evidence" value="ECO:0007669"/>
    <property type="project" value="InterPro"/>
</dbReference>
<keyword evidence="5" id="KW-1185">Reference proteome</keyword>
<sequence length="162" mass="18454">MHRVQTASKLLAAYVAIMNESPSCNGSRDELFHFLKLLCSALNLHDVKLFDHLVESYKPHLDVDPTYHSYLERIGQIFFGTPPKNRNDSFGGLFGNMLKGVLGEKKEEDEIFSDSDFEAGSMHTGRDEMEDAYETAEESDMVDCEHQDRHNHAPVEIFDDLD</sequence>
<dbReference type="InterPro" id="IPR011990">
    <property type="entry name" value="TPR-like_helical_dom_sf"/>
</dbReference>
<protein>
    <submittedName>
        <fullName evidence="4">Uncharacterized protein</fullName>
    </submittedName>
</protein>
<name>A0A2G9U826_TELCI</name>
<comment type="similarity">
    <text evidence="1">Belongs to the GET4 family.</text>
</comment>
<reference evidence="4 5" key="1">
    <citation type="submission" date="2015-09" db="EMBL/GenBank/DDBJ databases">
        <title>Draft genome of the parasitic nematode Teladorsagia circumcincta isolate WARC Sus (inbred).</title>
        <authorList>
            <person name="Mitreva M."/>
        </authorList>
    </citation>
    <scope>NUCLEOTIDE SEQUENCE [LARGE SCALE GENOMIC DNA]</scope>
    <source>
        <strain evidence="4 5">S</strain>
    </source>
</reference>
<dbReference type="InterPro" id="IPR007317">
    <property type="entry name" value="GET4"/>
</dbReference>
<gene>
    <name evidence="4" type="ORF">TELCIR_11947</name>
    <name evidence="3" type="ORF">TELCIR_19064</name>
</gene>
<dbReference type="Pfam" id="PF04190">
    <property type="entry name" value="GET4"/>
    <property type="match status" value="1"/>
</dbReference>
<dbReference type="GO" id="GO:0071818">
    <property type="term" value="C:BAT3 complex"/>
    <property type="evidence" value="ECO:0007669"/>
    <property type="project" value="TreeGrafter"/>
</dbReference>
<evidence type="ECO:0000313" key="5">
    <source>
        <dbReference type="Proteomes" id="UP000230423"/>
    </source>
</evidence>
<organism evidence="4 5">
    <name type="scientific">Teladorsagia circumcincta</name>
    <name type="common">Brown stomach worm</name>
    <name type="synonym">Ostertagia circumcincta</name>
    <dbReference type="NCBI Taxonomy" id="45464"/>
    <lineage>
        <taxon>Eukaryota</taxon>
        <taxon>Metazoa</taxon>
        <taxon>Ecdysozoa</taxon>
        <taxon>Nematoda</taxon>
        <taxon>Chromadorea</taxon>
        <taxon>Rhabditida</taxon>
        <taxon>Rhabditina</taxon>
        <taxon>Rhabditomorpha</taxon>
        <taxon>Strongyloidea</taxon>
        <taxon>Trichostrongylidae</taxon>
        <taxon>Teladorsagia</taxon>
    </lineage>
</organism>
<feature type="region of interest" description="Disordered" evidence="2">
    <location>
        <begin position="142"/>
        <end position="162"/>
    </location>
</feature>
<dbReference type="EMBL" id="KZ348332">
    <property type="protein sequence ID" value="PIO66344.1"/>
    <property type="molecule type" value="Genomic_DNA"/>
</dbReference>
<accession>A0A2G9U826</accession>
<dbReference type="AlphaFoldDB" id="A0A2G9U826"/>
<evidence type="ECO:0000256" key="1">
    <source>
        <dbReference type="ARBA" id="ARBA00005351"/>
    </source>
</evidence>
<evidence type="ECO:0000313" key="4">
    <source>
        <dbReference type="EMBL" id="PIO66344.1"/>
    </source>
</evidence>
<dbReference type="Proteomes" id="UP000230423">
    <property type="component" value="Unassembled WGS sequence"/>
</dbReference>
<dbReference type="PANTHER" id="PTHR12875">
    <property type="entry name" value="GOLGI TO ER TRAFFIC PROTEIN 4 HOMOLOG"/>
    <property type="match status" value="1"/>
</dbReference>
<evidence type="ECO:0000313" key="3">
    <source>
        <dbReference type="EMBL" id="PIO59471.1"/>
    </source>
</evidence>
<dbReference type="EMBL" id="KZ357763">
    <property type="protein sequence ID" value="PIO59471.1"/>
    <property type="molecule type" value="Genomic_DNA"/>
</dbReference>
<proteinExistence type="inferred from homology"/>
<dbReference type="Gene3D" id="1.25.40.10">
    <property type="entry name" value="Tetratricopeptide repeat domain"/>
    <property type="match status" value="1"/>
</dbReference>
<feature type="compositionally biased region" description="Basic and acidic residues" evidence="2">
    <location>
        <begin position="143"/>
        <end position="153"/>
    </location>
</feature>
<dbReference type="PANTHER" id="PTHR12875:SF0">
    <property type="entry name" value="GOLGI TO ER TRAFFIC PROTEIN 4 HOMOLOG"/>
    <property type="match status" value="1"/>
</dbReference>
<dbReference type="OrthoDB" id="10252405at2759"/>
<evidence type="ECO:0000256" key="2">
    <source>
        <dbReference type="SAM" id="MobiDB-lite"/>
    </source>
</evidence>